<proteinExistence type="inferred from homology"/>
<dbReference type="Pfam" id="PF10411">
    <property type="entry name" value="DsbC_N"/>
    <property type="match status" value="1"/>
</dbReference>
<feature type="domain" description="Thioredoxin-like fold" evidence="9">
    <location>
        <begin position="149"/>
        <end position="278"/>
    </location>
</feature>
<evidence type="ECO:0000259" key="9">
    <source>
        <dbReference type="Pfam" id="PF13098"/>
    </source>
</evidence>
<keyword evidence="6 7" id="KW-0676">Redox-active center</keyword>
<dbReference type="Proteomes" id="UP001249020">
    <property type="component" value="Unassembled WGS sequence"/>
</dbReference>
<keyword evidence="3 7" id="KW-0732">Signal</keyword>
<dbReference type="PANTHER" id="PTHR35272">
    <property type="entry name" value="THIOL:DISULFIDE INTERCHANGE PROTEIN DSBC-RELATED"/>
    <property type="match status" value="1"/>
</dbReference>
<comment type="similarity">
    <text evidence="2 7">Belongs to the thioredoxin family. DsbC subfamily.</text>
</comment>
<dbReference type="SUPFAM" id="SSF52833">
    <property type="entry name" value="Thioredoxin-like"/>
    <property type="match status" value="1"/>
</dbReference>
<dbReference type="InterPro" id="IPR012336">
    <property type="entry name" value="Thioredoxin-like_fold"/>
</dbReference>
<dbReference type="InterPro" id="IPR009094">
    <property type="entry name" value="DiS-bond_isomerase_DsbC/G_N_sf"/>
</dbReference>
<organism evidence="10 11">
    <name type="scientific">Brumicola blandensis</name>
    <dbReference type="NCBI Taxonomy" id="3075611"/>
    <lineage>
        <taxon>Bacteria</taxon>
        <taxon>Pseudomonadati</taxon>
        <taxon>Pseudomonadota</taxon>
        <taxon>Gammaproteobacteria</taxon>
        <taxon>Alteromonadales</taxon>
        <taxon>Alteromonadaceae</taxon>
        <taxon>Brumicola</taxon>
    </lineage>
</organism>
<accession>A0AAW8QY18</accession>
<dbReference type="EMBL" id="JAVRIE010000001">
    <property type="protein sequence ID" value="MDT0581404.1"/>
    <property type="molecule type" value="Genomic_DNA"/>
</dbReference>
<comment type="function">
    <text evidence="7">Required for disulfide bond formation in some periplasmic proteins. Acts by transferring its disulfide bond to other proteins and is reduced in the process.</text>
</comment>
<sequence length="287" mass="30899">MFKKTLLALFSMTLMSCGDATNDATADTAATAEVSQSPGVNSGIVDKSLSLDEVKANLAAANVRFGGANIVVHRELSELNLPGLYEASIDGQSLVVTSDGKTAIVGDVFSLSTMTNLTRLEKQKGQVVLAEQEIAKLDESDFVTYPVSGTKVGQLYVFSDTTCGYCKKLHLEIENYQQAGIEVKYIPYPRSALMDGEPAFERMKQVMCAEDKTKAMTEIKAGTDNGAYVKESYPDSCVDSIRKGQLAGRKVGLEGTPLMYLVGADIQIIPGYQASENVISLFKNSSK</sequence>
<evidence type="ECO:0000256" key="5">
    <source>
        <dbReference type="ARBA" id="ARBA00023157"/>
    </source>
</evidence>
<dbReference type="PROSITE" id="PS51257">
    <property type="entry name" value="PROKAR_LIPOPROTEIN"/>
    <property type="match status" value="1"/>
</dbReference>
<evidence type="ECO:0000256" key="2">
    <source>
        <dbReference type="ARBA" id="ARBA00009813"/>
    </source>
</evidence>
<evidence type="ECO:0000256" key="7">
    <source>
        <dbReference type="RuleBase" id="RU364038"/>
    </source>
</evidence>
<evidence type="ECO:0000259" key="8">
    <source>
        <dbReference type="Pfam" id="PF10411"/>
    </source>
</evidence>
<feature type="signal peptide" evidence="7">
    <location>
        <begin position="1"/>
        <end position="20"/>
    </location>
</feature>
<dbReference type="Pfam" id="PF13098">
    <property type="entry name" value="Thioredoxin_2"/>
    <property type="match status" value="1"/>
</dbReference>
<evidence type="ECO:0000256" key="4">
    <source>
        <dbReference type="ARBA" id="ARBA00022764"/>
    </source>
</evidence>
<evidence type="ECO:0000256" key="3">
    <source>
        <dbReference type="ARBA" id="ARBA00022729"/>
    </source>
</evidence>
<feature type="domain" description="Disulphide bond isomerase DsbC/G N-terminal" evidence="8">
    <location>
        <begin position="76"/>
        <end position="118"/>
    </location>
</feature>
<dbReference type="InterPro" id="IPR018950">
    <property type="entry name" value="DiS-bond_isomerase_DsbC/G_N"/>
</dbReference>
<protein>
    <recommendedName>
        <fullName evidence="7">Thiol:disulfide interchange protein</fullName>
    </recommendedName>
</protein>
<evidence type="ECO:0000256" key="6">
    <source>
        <dbReference type="ARBA" id="ARBA00023284"/>
    </source>
</evidence>
<dbReference type="InterPro" id="IPR033954">
    <property type="entry name" value="DiS-bond_Isoase_DsbC/G"/>
</dbReference>
<keyword evidence="4 7" id="KW-0574">Periplasm</keyword>
<evidence type="ECO:0000313" key="10">
    <source>
        <dbReference type="EMBL" id="MDT0581404.1"/>
    </source>
</evidence>
<name>A0AAW8QY18_9ALTE</name>
<comment type="subcellular location">
    <subcellularLocation>
        <location evidence="1 7">Periplasm</location>
    </subcellularLocation>
</comment>
<dbReference type="RefSeq" id="WP_311360205.1">
    <property type="nucleotide sequence ID" value="NZ_JAVRIE010000001.1"/>
</dbReference>
<dbReference type="Gene3D" id="3.40.30.10">
    <property type="entry name" value="Glutaredoxin"/>
    <property type="match status" value="1"/>
</dbReference>
<keyword evidence="5" id="KW-1015">Disulfide bond</keyword>
<dbReference type="Gene3D" id="3.10.450.70">
    <property type="entry name" value="Disulphide bond isomerase, DsbC/G, N-terminal"/>
    <property type="match status" value="1"/>
</dbReference>
<dbReference type="CDD" id="cd03020">
    <property type="entry name" value="DsbA_DsbC_DsbG"/>
    <property type="match status" value="1"/>
</dbReference>
<gene>
    <name evidence="10" type="ORF">RM544_02545</name>
</gene>
<reference evidence="10 11" key="1">
    <citation type="submission" date="2023-09" db="EMBL/GenBank/DDBJ databases">
        <authorList>
            <person name="Rey-Velasco X."/>
        </authorList>
    </citation>
    <scope>NUCLEOTIDE SEQUENCE [LARGE SCALE GENOMIC DNA]</scope>
    <source>
        <strain evidence="10 11">W409</strain>
    </source>
</reference>
<evidence type="ECO:0000313" key="11">
    <source>
        <dbReference type="Proteomes" id="UP001249020"/>
    </source>
</evidence>
<dbReference type="PANTHER" id="PTHR35272:SF3">
    <property type="entry name" value="THIOL:DISULFIDE INTERCHANGE PROTEIN DSBC"/>
    <property type="match status" value="1"/>
</dbReference>
<comment type="caution">
    <text evidence="10">The sequence shown here is derived from an EMBL/GenBank/DDBJ whole genome shotgun (WGS) entry which is preliminary data.</text>
</comment>
<evidence type="ECO:0000256" key="1">
    <source>
        <dbReference type="ARBA" id="ARBA00004418"/>
    </source>
</evidence>
<dbReference type="GO" id="GO:0042597">
    <property type="term" value="C:periplasmic space"/>
    <property type="evidence" value="ECO:0007669"/>
    <property type="project" value="UniProtKB-SubCell"/>
</dbReference>
<keyword evidence="11" id="KW-1185">Reference proteome</keyword>
<dbReference type="AlphaFoldDB" id="A0AAW8QY18"/>
<feature type="chain" id="PRO_5043099450" description="Thiol:disulfide interchange protein" evidence="7">
    <location>
        <begin position="21"/>
        <end position="287"/>
    </location>
</feature>
<dbReference type="InterPro" id="IPR051470">
    <property type="entry name" value="Thiol:disulfide_interchange"/>
</dbReference>
<dbReference type="InterPro" id="IPR036249">
    <property type="entry name" value="Thioredoxin-like_sf"/>
</dbReference>